<evidence type="ECO:0000313" key="2">
    <source>
        <dbReference type="EnsemblMetazoa" id="GAUT028559-PA"/>
    </source>
</evidence>
<reference evidence="2" key="1">
    <citation type="submission" date="2020-05" db="UniProtKB">
        <authorList>
            <consortium name="EnsemblMetazoa"/>
        </authorList>
    </citation>
    <scope>IDENTIFICATION</scope>
    <source>
        <strain evidence="2">TTRI</strain>
    </source>
</reference>
<evidence type="ECO:0000256" key="1">
    <source>
        <dbReference type="SAM" id="Phobius"/>
    </source>
</evidence>
<keyword evidence="1" id="KW-0472">Membrane</keyword>
<name>A0A1A9V7R1_GLOAU</name>
<dbReference type="VEuPathDB" id="VectorBase:GAUT028559"/>
<feature type="transmembrane region" description="Helical" evidence="1">
    <location>
        <begin position="111"/>
        <end position="129"/>
    </location>
</feature>
<evidence type="ECO:0000313" key="3">
    <source>
        <dbReference type="Proteomes" id="UP000078200"/>
    </source>
</evidence>
<keyword evidence="1" id="KW-1133">Transmembrane helix</keyword>
<dbReference type="EnsemblMetazoa" id="GAUT028559-RA">
    <property type="protein sequence ID" value="GAUT028559-PA"/>
    <property type="gene ID" value="GAUT028559"/>
</dbReference>
<keyword evidence="3" id="KW-1185">Reference proteome</keyword>
<dbReference type="Proteomes" id="UP000078200">
    <property type="component" value="Unassembled WGS sequence"/>
</dbReference>
<dbReference type="AlphaFoldDB" id="A0A1A9V7R1"/>
<organism evidence="2 3">
    <name type="scientific">Glossina austeni</name>
    <name type="common">Savannah tsetse fly</name>
    <dbReference type="NCBI Taxonomy" id="7395"/>
    <lineage>
        <taxon>Eukaryota</taxon>
        <taxon>Metazoa</taxon>
        <taxon>Ecdysozoa</taxon>
        <taxon>Arthropoda</taxon>
        <taxon>Hexapoda</taxon>
        <taxon>Insecta</taxon>
        <taxon>Pterygota</taxon>
        <taxon>Neoptera</taxon>
        <taxon>Endopterygota</taxon>
        <taxon>Diptera</taxon>
        <taxon>Brachycera</taxon>
        <taxon>Muscomorpha</taxon>
        <taxon>Hippoboscoidea</taxon>
        <taxon>Glossinidae</taxon>
        <taxon>Glossina</taxon>
    </lineage>
</organism>
<proteinExistence type="predicted"/>
<accession>A0A1A9V7R1</accession>
<keyword evidence="1" id="KW-0812">Transmembrane</keyword>
<sequence>MSLHISIDFVVRSLLNDLQRHNKSMPTSIIREIWEKYTYTLEHHRNILMELLICCLRDKNKITLQLNLPNHPEVLIFNCLSEIFESAQKSVLRSLLELSCYRSSQTTFYKFYGLWLMALYGLVLEARLVRALSMQRLEDSLEDVDALVGYAIILLDFFSNSNLASVFSGYKEQMQKKILDIRIYYAD</sequence>
<protein>
    <submittedName>
        <fullName evidence="2">Uncharacterized protein</fullName>
    </submittedName>
</protein>
<feature type="transmembrane region" description="Helical" evidence="1">
    <location>
        <begin position="149"/>
        <end position="170"/>
    </location>
</feature>
<dbReference type="STRING" id="7395.A0A1A9V7R1"/>